<evidence type="ECO:0000313" key="2">
    <source>
        <dbReference type="EMBL" id="PTD20431.1"/>
    </source>
</evidence>
<name>A0A2T4HXC1_9SPHN</name>
<dbReference type="EMBL" id="PHHF01000047">
    <property type="protein sequence ID" value="PTD20431.1"/>
    <property type="molecule type" value="Genomic_DNA"/>
</dbReference>
<dbReference type="RefSeq" id="WP_107394976.1">
    <property type="nucleotide sequence ID" value="NZ_PHHF01000047.1"/>
</dbReference>
<dbReference type="AlphaFoldDB" id="A0A2T4HXC1"/>
<comment type="caution">
    <text evidence="2">The sequence shown here is derived from an EMBL/GenBank/DDBJ whole genome shotgun (WGS) entry which is preliminary data.</text>
</comment>
<reference evidence="2 3" key="1">
    <citation type="submission" date="2017-11" db="EMBL/GenBank/DDBJ databases">
        <title>Sphingomonas oleivorans sp. nov., isolated from oil-contaminated soil.</title>
        <authorList>
            <person name="Wang L."/>
            <person name="Chen L."/>
        </authorList>
    </citation>
    <scope>NUCLEOTIDE SEQUENCE [LARGE SCALE GENOMIC DNA]</scope>
    <source>
        <strain evidence="2 3">K101</strain>
    </source>
</reference>
<feature type="compositionally biased region" description="Basic and acidic residues" evidence="1">
    <location>
        <begin position="20"/>
        <end position="33"/>
    </location>
</feature>
<protein>
    <submittedName>
        <fullName evidence="2">Uncharacterized protein</fullName>
    </submittedName>
</protein>
<feature type="compositionally biased region" description="Basic and acidic residues" evidence="1">
    <location>
        <begin position="40"/>
        <end position="73"/>
    </location>
</feature>
<keyword evidence="3" id="KW-1185">Reference proteome</keyword>
<accession>A0A2T4HXC1</accession>
<evidence type="ECO:0000256" key="1">
    <source>
        <dbReference type="SAM" id="MobiDB-lite"/>
    </source>
</evidence>
<sequence>MSRSRRKIPIAGVTTAASDKPFKQSEHGRERTAAKIALAKGDEPASRKAFGDPWRGEKDGKAFRPDDPSVYRK</sequence>
<feature type="region of interest" description="Disordered" evidence="1">
    <location>
        <begin position="1"/>
        <end position="73"/>
    </location>
</feature>
<gene>
    <name evidence="2" type="ORF">CV103_11375</name>
</gene>
<evidence type="ECO:0000313" key="3">
    <source>
        <dbReference type="Proteomes" id="UP000241206"/>
    </source>
</evidence>
<proteinExistence type="predicted"/>
<dbReference type="Proteomes" id="UP000241206">
    <property type="component" value="Unassembled WGS sequence"/>
</dbReference>
<organism evidence="2 3">
    <name type="scientific">Edaphosphingomonas fennica</name>
    <dbReference type="NCBI Taxonomy" id="114404"/>
    <lineage>
        <taxon>Bacteria</taxon>
        <taxon>Pseudomonadati</taxon>
        <taxon>Pseudomonadota</taxon>
        <taxon>Alphaproteobacteria</taxon>
        <taxon>Sphingomonadales</taxon>
        <taxon>Rhizorhabdaceae</taxon>
        <taxon>Edaphosphingomonas</taxon>
    </lineage>
</organism>